<proteinExistence type="predicted"/>
<evidence type="ECO:0000256" key="1">
    <source>
        <dbReference type="SAM" id="MobiDB-lite"/>
    </source>
</evidence>
<keyword evidence="3" id="KW-1185">Reference proteome</keyword>
<organism evidence="2 3">
    <name type="scientific">Saccharopolyspora phatthalungensis</name>
    <dbReference type="NCBI Taxonomy" id="664693"/>
    <lineage>
        <taxon>Bacteria</taxon>
        <taxon>Bacillati</taxon>
        <taxon>Actinomycetota</taxon>
        <taxon>Actinomycetes</taxon>
        <taxon>Pseudonocardiales</taxon>
        <taxon>Pseudonocardiaceae</taxon>
        <taxon>Saccharopolyspora</taxon>
    </lineage>
</organism>
<name>A0A840QJB1_9PSEU</name>
<sequence length="48" mass="5253">MSVARAETDGSHRRDERSAGLAQRIGLTAVPQVLMRFGLPMTLEVGDR</sequence>
<dbReference type="EMBL" id="JACHIW010000002">
    <property type="protein sequence ID" value="MBB5159198.1"/>
    <property type="molecule type" value="Genomic_DNA"/>
</dbReference>
<protein>
    <submittedName>
        <fullName evidence="2">Uncharacterized protein</fullName>
    </submittedName>
</protein>
<reference evidence="2 3" key="1">
    <citation type="submission" date="2020-08" db="EMBL/GenBank/DDBJ databases">
        <title>Sequencing the genomes of 1000 actinobacteria strains.</title>
        <authorList>
            <person name="Klenk H.-P."/>
        </authorList>
    </citation>
    <scope>NUCLEOTIDE SEQUENCE [LARGE SCALE GENOMIC DNA]</scope>
    <source>
        <strain evidence="2 3">DSM 45584</strain>
    </source>
</reference>
<feature type="compositionally biased region" description="Basic and acidic residues" evidence="1">
    <location>
        <begin position="1"/>
        <end position="18"/>
    </location>
</feature>
<feature type="region of interest" description="Disordered" evidence="1">
    <location>
        <begin position="1"/>
        <end position="22"/>
    </location>
</feature>
<evidence type="ECO:0000313" key="3">
    <source>
        <dbReference type="Proteomes" id="UP000584374"/>
    </source>
</evidence>
<gene>
    <name evidence="2" type="ORF">BJ970_006797</name>
</gene>
<dbReference type="RefSeq" id="WP_184731455.1">
    <property type="nucleotide sequence ID" value="NZ_JACHIW010000002.1"/>
</dbReference>
<comment type="caution">
    <text evidence="2">The sequence shown here is derived from an EMBL/GenBank/DDBJ whole genome shotgun (WGS) entry which is preliminary data.</text>
</comment>
<accession>A0A840QJB1</accession>
<evidence type="ECO:0000313" key="2">
    <source>
        <dbReference type="EMBL" id="MBB5159198.1"/>
    </source>
</evidence>
<dbReference type="AlphaFoldDB" id="A0A840QJB1"/>
<dbReference type="Proteomes" id="UP000584374">
    <property type="component" value="Unassembled WGS sequence"/>
</dbReference>